<dbReference type="EMBL" id="CAJOBJ010199944">
    <property type="protein sequence ID" value="CAF4980208.1"/>
    <property type="molecule type" value="Genomic_DNA"/>
</dbReference>
<evidence type="ECO:0000313" key="5">
    <source>
        <dbReference type="Proteomes" id="UP000681720"/>
    </source>
</evidence>
<accession>A0A8S3BN77</accession>
<dbReference type="AlphaFoldDB" id="A0A8S3BN77"/>
<proteinExistence type="predicted"/>
<dbReference type="EMBL" id="CAJOBH010068566">
    <property type="protein sequence ID" value="CAF4460608.1"/>
    <property type="molecule type" value="Genomic_DNA"/>
</dbReference>
<evidence type="ECO:0000313" key="1">
    <source>
        <dbReference type="EMBL" id="CAF4460608.1"/>
    </source>
</evidence>
<protein>
    <submittedName>
        <fullName evidence="3">Uncharacterized protein</fullName>
    </submittedName>
</protein>
<dbReference type="Proteomes" id="UP000681720">
    <property type="component" value="Unassembled WGS sequence"/>
</dbReference>
<dbReference type="EMBL" id="CAJOBH010095367">
    <property type="protein sequence ID" value="CAF4586874.1"/>
    <property type="molecule type" value="Genomic_DNA"/>
</dbReference>
<evidence type="ECO:0000313" key="2">
    <source>
        <dbReference type="EMBL" id="CAF4586874.1"/>
    </source>
</evidence>
<organism evidence="3 5">
    <name type="scientific">Rotaria magnacalcarata</name>
    <dbReference type="NCBI Taxonomy" id="392030"/>
    <lineage>
        <taxon>Eukaryota</taxon>
        <taxon>Metazoa</taxon>
        <taxon>Spiralia</taxon>
        <taxon>Gnathifera</taxon>
        <taxon>Rotifera</taxon>
        <taxon>Eurotatoria</taxon>
        <taxon>Bdelloidea</taxon>
        <taxon>Philodinida</taxon>
        <taxon>Philodinidae</taxon>
        <taxon>Rotaria</taxon>
    </lineage>
</organism>
<evidence type="ECO:0000313" key="4">
    <source>
        <dbReference type="EMBL" id="CAF4980208.1"/>
    </source>
</evidence>
<reference evidence="3" key="1">
    <citation type="submission" date="2021-02" db="EMBL/GenBank/DDBJ databases">
        <authorList>
            <person name="Nowell W R."/>
        </authorList>
    </citation>
    <scope>NUCLEOTIDE SEQUENCE</scope>
</reference>
<comment type="caution">
    <text evidence="3">The sequence shown here is derived from an EMBL/GenBank/DDBJ whole genome shotgun (WGS) entry which is preliminary data.</text>
</comment>
<gene>
    <name evidence="1" type="ORF">BYL167_LOCUS34180</name>
    <name evidence="2" type="ORF">BYL167_LOCUS39543</name>
    <name evidence="3" type="ORF">GIL414_LOCUS49308</name>
    <name evidence="4" type="ORF">GIL414_LOCUS55980</name>
</gene>
<dbReference type="Proteomes" id="UP000681967">
    <property type="component" value="Unassembled WGS sequence"/>
</dbReference>
<dbReference type="EMBL" id="CAJOBJ010161814">
    <property type="protein sequence ID" value="CAF4849074.1"/>
    <property type="molecule type" value="Genomic_DNA"/>
</dbReference>
<feature type="non-terminal residue" evidence="3">
    <location>
        <position position="1"/>
    </location>
</feature>
<name>A0A8S3BN77_9BILA</name>
<sequence>KLECNALHLKEGQTQENTT</sequence>
<evidence type="ECO:0000313" key="3">
    <source>
        <dbReference type="EMBL" id="CAF4849074.1"/>
    </source>
</evidence>